<comment type="caution">
    <text evidence="1">The sequence shown here is derived from an EMBL/GenBank/DDBJ whole genome shotgun (WGS) entry which is preliminary data.</text>
</comment>
<evidence type="ECO:0000313" key="2">
    <source>
        <dbReference type="Proteomes" id="UP000650081"/>
    </source>
</evidence>
<accession>A0A923PL48</accession>
<dbReference type="AlphaFoldDB" id="A0A923PL48"/>
<proteinExistence type="predicted"/>
<organism evidence="1 2">
    <name type="scientific">Neolewinella lacunae</name>
    <dbReference type="NCBI Taxonomy" id="1517758"/>
    <lineage>
        <taxon>Bacteria</taxon>
        <taxon>Pseudomonadati</taxon>
        <taxon>Bacteroidota</taxon>
        <taxon>Saprospiria</taxon>
        <taxon>Saprospirales</taxon>
        <taxon>Lewinellaceae</taxon>
        <taxon>Neolewinella</taxon>
    </lineage>
</organism>
<protein>
    <submittedName>
        <fullName evidence="1">Uncharacterized protein</fullName>
    </submittedName>
</protein>
<evidence type="ECO:0000313" key="1">
    <source>
        <dbReference type="EMBL" id="MBC6996158.1"/>
    </source>
</evidence>
<dbReference type="Proteomes" id="UP000650081">
    <property type="component" value="Unassembled WGS sequence"/>
</dbReference>
<sequence>MKLTEFFISILFSCCLVSPLQAQTSQEEYLYVVYGYKEQLAKGLDNKDGYTWESLYQYDFSYQQAKLLGKETKKGRFLFSVLRKKDTNEYRATVVIFLDESNRMQSEGMFWCIPHPKSTSALKEQSHEYLATELKLPPEILLGYAQALEGFLAQSTK</sequence>
<keyword evidence="2" id="KW-1185">Reference proteome</keyword>
<dbReference type="EMBL" id="JACSIT010000149">
    <property type="protein sequence ID" value="MBC6996158.1"/>
    <property type="molecule type" value="Genomic_DNA"/>
</dbReference>
<name>A0A923PL48_9BACT</name>
<reference evidence="1" key="1">
    <citation type="submission" date="2020-08" db="EMBL/GenBank/DDBJ databases">
        <title>Lewinella bacteria from marine environments.</title>
        <authorList>
            <person name="Zhong Y."/>
        </authorList>
    </citation>
    <scope>NUCLEOTIDE SEQUENCE</scope>
    <source>
        <strain evidence="1">KCTC 42187</strain>
    </source>
</reference>
<gene>
    <name evidence="1" type="ORF">H9S92_18450</name>
</gene>
<dbReference type="RefSeq" id="WP_187468174.1">
    <property type="nucleotide sequence ID" value="NZ_JACSIT010000149.1"/>
</dbReference>